<dbReference type="SMART" id="SM00191">
    <property type="entry name" value="Int_alpha"/>
    <property type="match status" value="7"/>
</dbReference>
<dbReference type="Proteomes" id="UP000245839">
    <property type="component" value="Unassembled WGS sequence"/>
</dbReference>
<feature type="region of interest" description="Disordered" evidence="5">
    <location>
        <begin position="612"/>
        <end position="688"/>
    </location>
</feature>
<dbReference type="Gene3D" id="2.130.10.130">
    <property type="entry name" value="Integrin alpha, N-terminal"/>
    <property type="match status" value="2"/>
</dbReference>
<evidence type="ECO:0000256" key="3">
    <source>
        <dbReference type="ARBA" id="ARBA00022801"/>
    </source>
</evidence>
<proteinExistence type="predicted"/>
<evidence type="ECO:0000256" key="5">
    <source>
        <dbReference type="SAM" id="MobiDB-lite"/>
    </source>
</evidence>
<feature type="compositionally biased region" description="Gly residues" evidence="5">
    <location>
        <begin position="647"/>
        <end position="660"/>
    </location>
</feature>
<dbReference type="RefSeq" id="WP_109564961.1">
    <property type="nucleotide sequence ID" value="NZ_QGDJ01000006.1"/>
</dbReference>
<dbReference type="InterPro" id="IPR011049">
    <property type="entry name" value="Serralysin-like_metalloprot_C"/>
</dbReference>
<keyword evidence="4" id="KW-0325">Glycoprotein</keyword>
<evidence type="ECO:0000313" key="7">
    <source>
        <dbReference type="EMBL" id="SSA47688.1"/>
    </source>
</evidence>
<evidence type="ECO:0000313" key="6">
    <source>
        <dbReference type="EMBL" id="PWJ17543.1"/>
    </source>
</evidence>
<reference evidence="6 8" key="3">
    <citation type="submission" date="2018-03" db="EMBL/GenBank/DDBJ databases">
        <title>Genomic Encyclopedia of Archaeal and Bacterial Type Strains, Phase II (KMG-II): from individual species to whole genera.</title>
        <authorList>
            <person name="Goeker M."/>
        </authorList>
    </citation>
    <scope>NUCLEOTIDE SEQUENCE [LARGE SCALE GENOMIC DNA]</scope>
    <source>
        <strain evidence="6 8">DSM 25227</strain>
    </source>
</reference>
<dbReference type="EMBL" id="QGDJ01000006">
    <property type="protein sequence ID" value="PWJ17543.1"/>
    <property type="molecule type" value="Genomic_DNA"/>
</dbReference>
<feature type="compositionally biased region" description="Gly residues" evidence="5">
    <location>
        <begin position="614"/>
        <end position="629"/>
    </location>
</feature>
<evidence type="ECO:0000256" key="4">
    <source>
        <dbReference type="ARBA" id="ARBA00023180"/>
    </source>
</evidence>
<feature type="compositionally biased region" description="Polar residues" evidence="5">
    <location>
        <begin position="634"/>
        <end position="643"/>
    </location>
</feature>
<dbReference type="InterPro" id="IPR013517">
    <property type="entry name" value="FG-GAP"/>
</dbReference>
<dbReference type="Proteomes" id="UP000251571">
    <property type="component" value="Unassembled WGS sequence"/>
</dbReference>
<dbReference type="GO" id="GO:0005509">
    <property type="term" value="F:calcium ion binding"/>
    <property type="evidence" value="ECO:0007669"/>
    <property type="project" value="InterPro"/>
</dbReference>
<reference evidence="7" key="1">
    <citation type="submission" date="2016-10" db="EMBL/GenBank/DDBJ databases">
        <authorList>
            <person name="Cai Z."/>
        </authorList>
    </citation>
    <scope>NUCLEOTIDE SEQUENCE [LARGE SCALE GENOMIC DNA]</scope>
    <source>
        <strain evidence="7">DSM 25227</strain>
    </source>
</reference>
<dbReference type="InterPro" id="IPR028994">
    <property type="entry name" value="Integrin_alpha_N"/>
</dbReference>
<dbReference type="AlphaFoldDB" id="A0A2Y9AWI5"/>
<dbReference type="Pfam" id="PF00353">
    <property type="entry name" value="HemolysinCabind"/>
    <property type="match status" value="2"/>
</dbReference>
<evidence type="ECO:0000313" key="8">
    <source>
        <dbReference type="Proteomes" id="UP000245839"/>
    </source>
</evidence>
<keyword evidence="3" id="KW-0378">Hydrolase</keyword>
<reference evidence="9" key="2">
    <citation type="submission" date="2016-10" db="EMBL/GenBank/DDBJ databases">
        <authorList>
            <person name="Varghese N."/>
            <person name="Submissions S."/>
        </authorList>
    </citation>
    <scope>NUCLEOTIDE SEQUENCE [LARGE SCALE GENOMIC DNA]</scope>
    <source>
        <strain evidence="9">DSM 25227</strain>
    </source>
</reference>
<gene>
    <name evidence="6" type="ORF">BCF38_106154</name>
    <name evidence="7" type="ORF">SAMN05421539_106154</name>
</gene>
<dbReference type="OrthoDB" id="7683162at2"/>
<keyword evidence="1" id="KW-0732">Signal</keyword>
<dbReference type="PANTHER" id="PTHR23221:SF7">
    <property type="entry name" value="PHOSPHATIDYLINOSITOL-GLYCAN-SPECIFIC PHOSPHOLIPASE D"/>
    <property type="match status" value="1"/>
</dbReference>
<organism evidence="7 9">
    <name type="scientific">Jannaschia seohaensis</name>
    <dbReference type="NCBI Taxonomy" id="475081"/>
    <lineage>
        <taxon>Bacteria</taxon>
        <taxon>Pseudomonadati</taxon>
        <taxon>Pseudomonadota</taxon>
        <taxon>Alphaproteobacteria</taxon>
        <taxon>Rhodobacterales</taxon>
        <taxon>Roseobacteraceae</taxon>
        <taxon>Jannaschia</taxon>
    </lineage>
</organism>
<keyword evidence="8" id="KW-1185">Reference proteome</keyword>
<feature type="compositionally biased region" description="Basic and acidic residues" evidence="5">
    <location>
        <begin position="679"/>
        <end position="688"/>
    </location>
</feature>
<protein>
    <submittedName>
        <fullName evidence="6">FG-GAP repeat protein</fullName>
    </submittedName>
    <submittedName>
        <fullName evidence="7">FG-GAP repeat-containing protein</fullName>
    </submittedName>
</protein>
<evidence type="ECO:0000256" key="1">
    <source>
        <dbReference type="ARBA" id="ARBA00022729"/>
    </source>
</evidence>
<dbReference type="GO" id="GO:0016787">
    <property type="term" value="F:hydrolase activity"/>
    <property type="evidence" value="ECO:0007669"/>
    <property type="project" value="UniProtKB-KW"/>
</dbReference>
<dbReference type="EMBL" id="UETC01000006">
    <property type="protein sequence ID" value="SSA47688.1"/>
    <property type="molecule type" value="Genomic_DNA"/>
</dbReference>
<dbReference type="PRINTS" id="PR00313">
    <property type="entry name" value="CABNDNGRPT"/>
</dbReference>
<dbReference type="InterPro" id="IPR013519">
    <property type="entry name" value="Int_alpha_beta-p"/>
</dbReference>
<dbReference type="InterPro" id="IPR001343">
    <property type="entry name" value="Hemolysn_Ca-bd"/>
</dbReference>
<dbReference type="SUPFAM" id="SSF69318">
    <property type="entry name" value="Integrin alpha N-terminal domain"/>
    <property type="match status" value="1"/>
</dbReference>
<evidence type="ECO:0000313" key="9">
    <source>
        <dbReference type="Proteomes" id="UP000251571"/>
    </source>
</evidence>
<dbReference type="Gene3D" id="2.150.10.10">
    <property type="entry name" value="Serralysin-like metalloprotease, C-terminal"/>
    <property type="match status" value="2"/>
</dbReference>
<sequence length="859" mass="85740">MAIDIRTLLGDSGDLNFTALGEPGSSAASLGVGARVETLGDFNGDGIDDVVISTPGLDLPSPVAPRTDAGGAFVVYGGSALAAAVSGDSTLDLSTTALTDLGFGIVGALTDDFTDAKAAGDVNGDGFADILLAAPSFVEVPSDGLFDIGFDHRPGTATILYGGPDAAQAIAQNSGLLDLAAPVTDVTTIAGEPDFVRLGLSFAGGGDLNGDGFDDVVVGTFQGAGAFYNPDGTEFEVPDITDIPDIPDIPGFDIPIDIPNPGEGLGRLYVVYGGETPSPTVDLATDIVGGDGSQGFLVRGYVTTRIEGGDQVPDFIGSVGLFDSLAMVDLNGDGRDELAIGVAFGGTLVDPAAPDPYATGGLFLLSAPETAAASVDLRDEIFLEGLRAGEFTLAGFNPSNLGDVNGDGFDDLAVSAPLLDVQRGATLDVNAGGIYGLFGGEDALTQIVQEGGLAAAADLFLTGATAGASAPVALDDVFTTDNPDEEILGTLGIGLVGLGDIDGDGIDDFGVGLSEGGIGAGTVYIIRGRDGDSPLASFDALNNLGLAEGVANGGVTELTAGEDDSLGFAIASAELGESPSLLLGAPGQLISEDGFDRPGQIYVFNADALDDAGGSDGGTGGGGDTGGGDPDPNQRITGTASAETLTGGSGDDTVTGGGGDDILRGLAGNDDLGGQAGNDVHEGGPGDDRYLITDAGDTVIELPGEGSDQVFGRVDIDLGSAEVEVVRLLGRDNLDVTGNDVDQRIFGNNGNNILRGGGGEDILTGGGGDDVFVLEFANRGDPVTITDFAAGDRLAIDDRFFGGDPGINPRPADAQTVANALASGAAAYDRSTGELSLGGDVVAVIDDKPLLGADDVLLF</sequence>
<evidence type="ECO:0000256" key="2">
    <source>
        <dbReference type="ARBA" id="ARBA00022737"/>
    </source>
</evidence>
<dbReference type="PROSITE" id="PS51470">
    <property type="entry name" value="FG_GAP"/>
    <property type="match status" value="1"/>
</dbReference>
<dbReference type="SUPFAM" id="SSF51120">
    <property type="entry name" value="beta-Roll"/>
    <property type="match status" value="2"/>
</dbReference>
<accession>A0A2Y9AWI5</accession>
<keyword evidence="2" id="KW-0677">Repeat</keyword>
<name>A0A2Y9AWI5_9RHOB</name>
<dbReference type="PANTHER" id="PTHR23221">
    <property type="entry name" value="GLYCOSYLPHOSPHATIDYLINOSITOL PHOSPHOLIPASE D"/>
    <property type="match status" value="1"/>
</dbReference>
<dbReference type="Pfam" id="PF01839">
    <property type="entry name" value="FG-GAP"/>
    <property type="match status" value="3"/>
</dbReference>